<keyword evidence="7" id="KW-0437">Light-harvesting polypeptide</keyword>
<keyword evidence="5" id="KW-0934">Plastid</keyword>
<evidence type="ECO:0000313" key="9">
    <source>
        <dbReference type="Proteomes" id="UP001189429"/>
    </source>
</evidence>
<reference evidence="8" key="1">
    <citation type="submission" date="2023-10" db="EMBL/GenBank/DDBJ databases">
        <authorList>
            <person name="Chen Y."/>
            <person name="Shah S."/>
            <person name="Dougan E. K."/>
            <person name="Thang M."/>
            <person name="Chan C."/>
        </authorList>
    </citation>
    <scope>NUCLEOTIDE SEQUENCE [LARGE SCALE GENOMIC DNA]</scope>
</reference>
<sequence length="182" mass="19084">MIVMRRKPTTRSSAVSEAPCVTSQADWDAVSEAFGRVIASVLESTVMGVYKSISAIVDLGIPAYLKSFVVGADAEKACSGFLAFKDVVQKSQVALPGPDEAAPSGDSAGAAAKKLGRVLLVSDVRGLDFQFVDRRDPALFSPSSITVANVAAAPGSGEDVVDAVAERLCQYRVKHFSGLPYD</sequence>
<evidence type="ECO:0000256" key="5">
    <source>
        <dbReference type="ARBA" id="ARBA00022640"/>
    </source>
</evidence>
<organism evidence="8 9">
    <name type="scientific">Prorocentrum cordatum</name>
    <dbReference type="NCBI Taxonomy" id="2364126"/>
    <lineage>
        <taxon>Eukaryota</taxon>
        <taxon>Sar</taxon>
        <taxon>Alveolata</taxon>
        <taxon>Dinophyceae</taxon>
        <taxon>Prorocentrales</taxon>
        <taxon>Prorocentraceae</taxon>
        <taxon>Prorocentrum</taxon>
    </lineage>
</organism>
<evidence type="ECO:0000256" key="3">
    <source>
        <dbReference type="ARBA" id="ARBA00022494"/>
    </source>
</evidence>
<comment type="function">
    <text evidence="1">Water-soluble antenna for capture of solar energy in the blue-green range. Peridinin is an asymmetric carotenoid.</text>
</comment>
<dbReference type="Proteomes" id="UP001189429">
    <property type="component" value="Unassembled WGS sequence"/>
</dbReference>
<evidence type="ECO:0000256" key="6">
    <source>
        <dbReference type="ARBA" id="ARBA00022991"/>
    </source>
</evidence>
<dbReference type="SUPFAM" id="SSF48608">
    <property type="entry name" value="Peridinin-chlorophyll protein"/>
    <property type="match status" value="1"/>
</dbReference>
<keyword evidence="4" id="KW-0150">Chloroplast</keyword>
<keyword evidence="9" id="KW-1185">Reference proteome</keyword>
<name>A0ABN9Y7K4_9DINO</name>
<keyword evidence="3" id="KW-0148">Chlorophyll</keyword>
<comment type="caution">
    <text evidence="8">The sequence shown here is derived from an EMBL/GenBank/DDBJ whole genome shotgun (WGS) entry which is preliminary data.</text>
</comment>
<evidence type="ECO:0000256" key="4">
    <source>
        <dbReference type="ARBA" id="ARBA00022528"/>
    </source>
</evidence>
<dbReference type="Gene3D" id="1.40.10.10">
    <property type="entry name" value="Peridinin-chlorophyll A binding"/>
    <property type="match status" value="1"/>
</dbReference>
<dbReference type="EMBL" id="CAUYUJ010021741">
    <property type="protein sequence ID" value="CAK0906764.1"/>
    <property type="molecule type" value="Genomic_DNA"/>
</dbReference>
<comment type="subcellular location">
    <subcellularLocation>
        <location evidence="2">Plastid</location>
        <location evidence="2">Chloroplast</location>
    </subcellularLocation>
</comment>
<evidence type="ECO:0000256" key="1">
    <source>
        <dbReference type="ARBA" id="ARBA00004098"/>
    </source>
</evidence>
<evidence type="ECO:0000256" key="2">
    <source>
        <dbReference type="ARBA" id="ARBA00004229"/>
    </source>
</evidence>
<protein>
    <submittedName>
        <fullName evidence="8">Uncharacterized protein</fullName>
    </submittedName>
</protein>
<accession>A0ABN9Y7K4</accession>
<proteinExistence type="predicted"/>
<keyword evidence="6" id="KW-0157">Chromophore</keyword>
<evidence type="ECO:0000256" key="7">
    <source>
        <dbReference type="ARBA" id="ARBA00023243"/>
    </source>
</evidence>
<dbReference type="InterPro" id="IPR036550">
    <property type="entry name" value="Peridinin-chlorophyll-bd_sf"/>
</dbReference>
<evidence type="ECO:0000313" key="8">
    <source>
        <dbReference type="EMBL" id="CAK0906764.1"/>
    </source>
</evidence>
<dbReference type="Pfam" id="PF02429">
    <property type="entry name" value="PCP"/>
    <property type="match status" value="1"/>
</dbReference>
<gene>
    <name evidence="8" type="ORF">PCOR1329_LOCUS81976</name>
</gene>
<dbReference type="InterPro" id="IPR003376">
    <property type="entry name" value="Peridinin-chlorophyll-bd_prot"/>
</dbReference>